<evidence type="ECO:0000313" key="10">
    <source>
        <dbReference type="EMBL" id="HDY59155.1"/>
    </source>
</evidence>
<evidence type="ECO:0000256" key="5">
    <source>
        <dbReference type="ARBA" id="ARBA00022692"/>
    </source>
</evidence>
<sequence length="403" mass="47330">MILKRYLLYFGIRIFFIFLIANFYAPRDFEYGEIARNIIAGNGFSRASTTETTPVPASSHAPLYPFFLAFFYQFGNKLGIYLLIQIIQTIISTFTILLIFRTTRLIFNESSARIAEFFTGLYPPLIYYCTKFVPTTIFLFLLSLTIYQILNTRDRVLIHYLFAGAIAGLTILCDPVAMVIYPALFFWFLINKKINFFRMVFIIISSLVVLIPWTIRNYNIHKRIIPVTTQFAVNLWIGNNPNATGTDYYKIKSFEKEDYVLMTQTLPSNIKDSLSKVSEIESMNFYLNESLKFIKKEPSKFISLLFKKFYYYFWFAPSSEYSSKDLEHFRILFYILYLPLLITGIAGVLFSIKDRKDVLLILLCIFFISFIYIFTHVGLIRYRLPLELYLLIFSAYFVKSLRK</sequence>
<keyword evidence="5 8" id="KW-0812">Transmembrane</keyword>
<feature type="transmembrane region" description="Helical" evidence="8">
    <location>
        <begin position="6"/>
        <end position="25"/>
    </location>
</feature>
<gene>
    <name evidence="10" type="ORF">ENP86_06340</name>
</gene>
<evidence type="ECO:0000256" key="2">
    <source>
        <dbReference type="ARBA" id="ARBA00022475"/>
    </source>
</evidence>
<evidence type="ECO:0000256" key="8">
    <source>
        <dbReference type="SAM" id="Phobius"/>
    </source>
</evidence>
<feature type="transmembrane region" description="Helical" evidence="8">
    <location>
        <begin position="358"/>
        <end position="374"/>
    </location>
</feature>
<dbReference type="AlphaFoldDB" id="A0A7V0Z5U0"/>
<dbReference type="EMBL" id="DSKY01000015">
    <property type="protein sequence ID" value="HDY59155.1"/>
    <property type="molecule type" value="Genomic_DNA"/>
</dbReference>
<feature type="transmembrane region" description="Helical" evidence="8">
    <location>
        <begin position="331"/>
        <end position="351"/>
    </location>
</feature>
<feature type="transmembrane region" description="Helical" evidence="8">
    <location>
        <begin position="196"/>
        <end position="215"/>
    </location>
</feature>
<reference evidence="10" key="1">
    <citation type="journal article" date="2020" name="mSystems">
        <title>Genome- and Community-Level Interaction Insights into Carbon Utilization and Element Cycling Functions of Hydrothermarchaeota in Hydrothermal Sediment.</title>
        <authorList>
            <person name="Zhou Z."/>
            <person name="Liu Y."/>
            <person name="Xu W."/>
            <person name="Pan J."/>
            <person name="Luo Z.H."/>
            <person name="Li M."/>
        </authorList>
    </citation>
    <scope>NUCLEOTIDE SEQUENCE [LARGE SCALE GENOMIC DNA]</scope>
    <source>
        <strain evidence="10">SpSt-258</strain>
    </source>
</reference>
<evidence type="ECO:0000256" key="7">
    <source>
        <dbReference type="ARBA" id="ARBA00023136"/>
    </source>
</evidence>
<dbReference type="GO" id="GO:0005886">
    <property type="term" value="C:plasma membrane"/>
    <property type="evidence" value="ECO:0007669"/>
    <property type="project" value="UniProtKB-SubCell"/>
</dbReference>
<feature type="transmembrane region" description="Helical" evidence="8">
    <location>
        <begin position="125"/>
        <end position="150"/>
    </location>
</feature>
<organism evidence="10">
    <name type="scientific">candidate division WOR-3 bacterium</name>
    <dbReference type="NCBI Taxonomy" id="2052148"/>
    <lineage>
        <taxon>Bacteria</taxon>
        <taxon>Bacteria division WOR-3</taxon>
    </lineage>
</organism>
<protein>
    <recommendedName>
        <fullName evidence="9">Glycosyltransferase RgtA/B/C/D-like domain-containing protein</fullName>
    </recommendedName>
</protein>
<accession>A0A7V0Z5U0</accession>
<evidence type="ECO:0000256" key="4">
    <source>
        <dbReference type="ARBA" id="ARBA00022679"/>
    </source>
</evidence>
<evidence type="ECO:0000256" key="3">
    <source>
        <dbReference type="ARBA" id="ARBA00022676"/>
    </source>
</evidence>
<keyword evidence="7 8" id="KW-0472">Membrane</keyword>
<evidence type="ECO:0000256" key="6">
    <source>
        <dbReference type="ARBA" id="ARBA00022989"/>
    </source>
</evidence>
<dbReference type="GO" id="GO:0016763">
    <property type="term" value="F:pentosyltransferase activity"/>
    <property type="evidence" value="ECO:0007669"/>
    <property type="project" value="TreeGrafter"/>
</dbReference>
<evidence type="ECO:0000259" key="9">
    <source>
        <dbReference type="Pfam" id="PF13231"/>
    </source>
</evidence>
<dbReference type="Pfam" id="PF13231">
    <property type="entry name" value="PMT_2"/>
    <property type="match status" value="1"/>
</dbReference>
<comment type="subcellular location">
    <subcellularLocation>
        <location evidence="1">Cell membrane</location>
        <topology evidence="1">Multi-pass membrane protein</topology>
    </subcellularLocation>
</comment>
<name>A0A7V0Z5U0_UNCW3</name>
<proteinExistence type="predicted"/>
<keyword evidence="2" id="KW-1003">Cell membrane</keyword>
<keyword evidence="3" id="KW-0328">Glycosyltransferase</keyword>
<feature type="transmembrane region" description="Helical" evidence="8">
    <location>
        <begin position="157"/>
        <end position="190"/>
    </location>
</feature>
<feature type="transmembrane region" description="Helical" evidence="8">
    <location>
        <begin position="78"/>
        <end position="100"/>
    </location>
</feature>
<dbReference type="InterPro" id="IPR050297">
    <property type="entry name" value="LipidA_mod_glycosyltrf_83"/>
</dbReference>
<evidence type="ECO:0000256" key="1">
    <source>
        <dbReference type="ARBA" id="ARBA00004651"/>
    </source>
</evidence>
<keyword evidence="4" id="KW-0808">Transferase</keyword>
<dbReference type="GO" id="GO:0009103">
    <property type="term" value="P:lipopolysaccharide biosynthetic process"/>
    <property type="evidence" value="ECO:0007669"/>
    <property type="project" value="UniProtKB-ARBA"/>
</dbReference>
<feature type="domain" description="Glycosyltransferase RgtA/B/C/D-like" evidence="9">
    <location>
        <begin position="59"/>
        <end position="211"/>
    </location>
</feature>
<comment type="caution">
    <text evidence="10">The sequence shown here is derived from an EMBL/GenBank/DDBJ whole genome shotgun (WGS) entry which is preliminary data.</text>
</comment>
<keyword evidence="6 8" id="KW-1133">Transmembrane helix</keyword>
<dbReference type="PANTHER" id="PTHR33908:SF11">
    <property type="entry name" value="MEMBRANE PROTEIN"/>
    <property type="match status" value="1"/>
</dbReference>
<dbReference type="InterPro" id="IPR038731">
    <property type="entry name" value="RgtA/B/C-like"/>
</dbReference>
<dbReference type="PANTHER" id="PTHR33908">
    <property type="entry name" value="MANNOSYLTRANSFERASE YKCB-RELATED"/>
    <property type="match status" value="1"/>
</dbReference>